<comment type="similarity">
    <text evidence="4">Belongs to the class I-like SAM-binding methyltransferase superfamily.</text>
</comment>
<dbReference type="EMBL" id="ML143488">
    <property type="protein sequence ID" value="TBU24065.1"/>
    <property type="molecule type" value="Genomic_DNA"/>
</dbReference>
<evidence type="ECO:0000313" key="5">
    <source>
        <dbReference type="EMBL" id="TBU24065.1"/>
    </source>
</evidence>
<reference evidence="5" key="1">
    <citation type="submission" date="2019-01" db="EMBL/GenBank/DDBJ databases">
        <title>Draft genome sequences of three monokaryotic isolates of the white-rot basidiomycete fungus Dichomitus squalens.</title>
        <authorList>
            <consortium name="DOE Joint Genome Institute"/>
            <person name="Lopez S.C."/>
            <person name="Andreopoulos B."/>
            <person name="Pangilinan J."/>
            <person name="Lipzen A."/>
            <person name="Riley R."/>
            <person name="Ahrendt S."/>
            <person name="Ng V."/>
            <person name="Barry K."/>
            <person name="Daum C."/>
            <person name="Grigoriev I.V."/>
            <person name="Hilden K.S."/>
            <person name="Makela M.R."/>
            <person name="de Vries R.P."/>
        </authorList>
    </citation>
    <scope>NUCLEOTIDE SEQUENCE [LARGE SCALE GENOMIC DNA]</scope>
    <source>
        <strain evidence="5">OM18370.1</strain>
    </source>
</reference>
<sequence>MAETSDHPLDDSLYDPDEEETKFMKAVTGIDGDRELKQHVISVQAKAFKRYQYPYIRIFEFMRLKMARLPAYPDLLRLGRERPDAVLLDMGCCFGNDVRKAALDGFPAQNIVACDLNKDFWSLGHEMFRSTPATFPAHFLEGDILDPAFLSPVAPLPTSSSPAQTRPSLSSLTSLNGLHGHVSAIFAGAFFHLFSYPQQHHIAQLLAGLLSPLPGSMLFGVQGGTTIQRLWTPGLDGWSMECHSPESWRELWEGVFAEAGAKVEVKARLRKEIGGDDFFGMWPGNTDPYHVLEWSVTRL</sequence>
<dbReference type="PANTHER" id="PTHR35897:SF1">
    <property type="entry name" value="METHYLTRANSFERASE AUSD"/>
    <property type="match status" value="1"/>
</dbReference>
<accession>A0A4Q9MA93</accession>
<dbReference type="InterPro" id="IPR051654">
    <property type="entry name" value="Meroterpenoid_MTases"/>
</dbReference>
<dbReference type="Proteomes" id="UP000292957">
    <property type="component" value="Unassembled WGS sequence"/>
</dbReference>
<evidence type="ECO:0008006" key="6">
    <source>
        <dbReference type="Google" id="ProtNLM"/>
    </source>
</evidence>
<dbReference type="Gene3D" id="3.40.50.150">
    <property type="entry name" value="Vaccinia Virus protein VP39"/>
    <property type="match status" value="1"/>
</dbReference>
<dbReference type="OrthoDB" id="2720823at2759"/>
<keyword evidence="2" id="KW-0808">Transferase</keyword>
<gene>
    <name evidence="5" type="ORF">BD311DRAFT_810257</name>
</gene>
<dbReference type="SUPFAM" id="SSF53335">
    <property type="entry name" value="S-adenosyl-L-methionine-dependent methyltransferases"/>
    <property type="match status" value="1"/>
</dbReference>
<dbReference type="InterPro" id="IPR029063">
    <property type="entry name" value="SAM-dependent_MTases_sf"/>
</dbReference>
<dbReference type="AlphaFoldDB" id="A0A4Q9MA93"/>
<name>A0A4Q9MA93_9APHY</name>
<dbReference type="GO" id="GO:0016740">
    <property type="term" value="F:transferase activity"/>
    <property type="evidence" value="ECO:0007669"/>
    <property type="project" value="UniProtKB-KW"/>
</dbReference>
<dbReference type="PANTHER" id="PTHR35897">
    <property type="entry name" value="METHYLTRANSFERASE AUSD"/>
    <property type="match status" value="1"/>
</dbReference>
<evidence type="ECO:0000256" key="3">
    <source>
        <dbReference type="ARBA" id="ARBA00022691"/>
    </source>
</evidence>
<organism evidence="5">
    <name type="scientific">Dichomitus squalens</name>
    <dbReference type="NCBI Taxonomy" id="114155"/>
    <lineage>
        <taxon>Eukaryota</taxon>
        <taxon>Fungi</taxon>
        <taxon>Dikarya</taxon>
        <taxon>Basidiomycota</taxon>
        <taxon>Agaricomycotina</taxon>
        <taxon>Agaricomycetes</taxon>
        <taxon>Polyporales</taxon>
        <taxon>Polyporaceae</taxon>
        <taxon>Dichomitus</taxon>
    </lineage>
</organism>
<proteinExistence type="inferred from homology"/>
<evidence type="ECO:0000256" key="4">
    <source>
        <dbReference type="ARBA" id="ARBA00038314"/>
    </source>
</evidence>
<comment type="pathway">
    <text evidence="1">Secondary metabolite biosynthesis.</text>
</comment>
<evidence type="ECO:0000256" key="1">
    <source>
        <dbReference type="ARBA" id="ARBA00005179"/>
    </source>
</evidence>
<keyword evidence="3" id="KW-0949">S-adenosyl-L-methionine</keyword>
<protein>
    <recommendedName>
        <fullName evidence="6">Methyltransferase domain-containing protein</fullName>
    </recommendedName>
</protein>
<evidence type="ECO:0000256" key="2">
    <source>
        <dbReference type="ARBA" id="ARBA00022679"/>
    </source>
</evidence>